<sequence>MIEPTRESINSLLESFGIRVMKNGTDDPTNRKGCSCTPIIHNLSKHPINEGINSIILYKPASLEIKDKAVVIARGDNDTFALGSEPLGGENVIIVAVSEKGNGKVAVIGSSFIFDNGKIGDMDNKQFAKNLFSWLGDTSKQSLPPWSLYLSIVVIVFIAYIIYLKKKNIKK</sequence>
<dbReference type="InterPro" id="IPR029062">
    <property type="entry name" value="Class_I_gatase-like"/>
</dbReference>
<comment type="caution">
    <text evidence="2">The sequence shown here is derived from an EMBL/GenBank/DDBJ whole genome shotgun (WGS) entry which is preliminary data.</text>
</comment>
<dbReference type="Proteomes" id="UP000075398">
    <property type="component" value="Unassembled WGS sequence"/>
</dbReference>
<dbReference type="AlphaFoldDB" id="A0A150IXA7"/>
<proteinExistence type="predicted"/>
<dbReference type="SUPFAM" id="SSF52317">
    <property type="entry name" value="Class I glutamine amidotransferase-like"/>
    <property type="match status" value="1"/>
</dbReference>
<evidence type="ECO:0000256" key="1">
    <source>
        <dbReference type="SAM" id="Phobius"/>
    </source>
</evidence>
<evidence type="ECO:0000313" key="3">
    <source>
        <dbReference type="Proteomes" id="UP000075398"/>
    </source>
</evidence>
<organism evidence="2 3">
    <name type="scientific">Candidatus Methanofastidiosum methylothiophilum</name>
    <dbReference type="NCBI Taxonomy" id="1705564"/>
    <lineage>
        <taxon>Archaea</taxon>
        <taxon>Methanobacteriati</taxon>
        <taxon>Methanobacteriota</taxon>
        <taxon>Stenosarchaea group</taxon>
        <taxon>Candidatus Methanofastidiosia</taxon>
        <taxon>Candidatus Methanofastidiosales</taxon>
        <taxon>Candidatus Methanofastidiosaceae</taxon>
        <taxon>Candidatus Methanofastidiosum</taxon>
    </lineage>
</organism>
<gene>
    <name evidence="2" type="ORF">AMQ22_01607</name>
</gene>
<evidence type="ECO:0000313" key="2">
    <source>
        <dbReference type="EMBL" id="KYC49621.1"/>
    </source>
</evidence>
<feature type="transmembrane region" description="Helical" evidence="1">
    <location>
        <begin position="146"/>
        <end position="164"/>
    </location>
</feature>
<keyword evidence="1" id="KW-0812">Transmembrane</keyword>
<name>A0A150IXA7_9EURY</name>
<protein>
    <submittedName>
        <fullName evidence="2">Uncharacterized protein</fullName>
    </submittedName>
</protein>
<accession>A0A150IXA7</accession>
<dbReference type="EMBL" id="LNGC01000091">
    <property type="protein sequence ID" value="KYC49621.1"/>
    <property type="molecule type" value="Genomic_DNA"/>
</dbReference>
<keyword evidence="1" id="KW-0472">Membrane</keyword>
<reference evidence="2 3" key="1">
    <citation type="journal article" date="2016" name="ISME J.">
        <title>Chasing the elusive Euryarchaeota class WSA2: genomes reveal a uniquely fastidious methyl-reducing methanogen.</title>
        <authorList>
            <person name="Nobu M.K."/>
            <person name="Narihiro T."/>
            <person name="Kuroda K."/>
            <person name="Mei R."/>
            <person name="Liu W.T."/>
        </authorList>
    </citation>
    <scope>NUCLEOTIDE SEQUENCE [LARGE SCALE GENOMIC DNA]</scope>
    <source>
        <strain evidence="2">U1lsi0528_Bin055</strain>
    </source>
</reference>
<keyword evidence="1" id="KW-1133">Transmembrane helix</keyword>